<reference evidence="1 2" key="1">
    <citation type="journal article" date="2002" name="Proc. Natl. Acad. Sci. U.S.A.">
        <title>Genome sequence of the hyperthermophilic crenarchaeon Pyrobaculum aerophilum.</title>
        <authorList>
            <person name="Fitz-Gibbon S.T."/>
            <person name="Ladner H."/>
            <person name="Kim U.J."/>
            <person name="Stetter K.O."/>
            <person name="Simon M.I."/>
            <person name="Miller J.H."/>
        </authorList>
    </citation>
    <scope>NUCLEOTIDE SEQUENCE [LARGE SCALE GENOMIC DNA]</scope>
    <source>
        <strain evidence="2">ATCC 51768 / DSM 7523 / JCM 9630 / CIP 104966 / NBRC 100827 / IM2</strain>
    </source>
</reference>
<dbReference type="EnsemblBacteria" id="AAL63267">
    <property type="protein sequence ID" value="AAL63267"/>
    <property type="gene ID" value="PAE1116"/>
</dbReference>
<dbReference type="AlphaFoldDB" id="Q8ZXS9"/>
<gene>
    <name evidence="1" type="ordered locus">PAE1116</name>
</gene>
<dbReference type="Proteomes" id="UP000002439">
    <property type="component" value="Chromosome"/>
</dbReference>
<dbReference type="PATRIC" id="fig|178306.9.peg.828"/>
<evidence type="ECO:0000313" key="1">
    <source>
        <dbReference type="EMBL" id="AAL63267.1"/>
    </source>
</evidence>
<proteinExistence type="predicted"/>
<evidence type="ECO:0000313" key="2">
    <source>
        <dbReference type="Proteomes" id="UP000002439"/>
    </source>
</evidence>
<accession>Q8ZXS9</accession>
<name>Q8ZXS9_PYRAE</name>
<keyword evidence="2" id="KW-1185">Reference proteome</keyword>
<dbReference type="InParanoid" id="Q8ZXS9"/>
<sequence length="37" mass="4168">MALTEVEFSRYPALEFVESDMKRLADAVLKLASELGH</sequence>
<dbReference type="HOGENOM" id="CLU_3338606_0_0_2"/>
<organism evidence="1 2">
    <name type="scientific">Pyrobaculum aerophilum (strain ATCC 51768 / DSM 7523 / JCM 9630 / CIP 104966 / NBRC 100827 / IM2)</name>
    <dbReference type="NCBI Taxonomy" id="178306"/>
    <lineage>
        <taxon>Archaea</taxon>
        <taxon>Thermoproteota</taxon>
        <taxon>Thermoprotei</taxon>
        <taxon>Thermoproteales</taxon>
        <taxon>Thermoproteaceae</taxon>
        <taxon>Pyrobaculum</taxon>
    </lineage>
</organism>
<dbReference type="KEGG" id="pai:PAE1116"/>
<dbReference type="EMBL" id="AE009441">
    <property type="protein sequence ID" value="AAL63267.1"/>
    <property type="molecule type" value="Genomic_DNA"/>
</dbReference>
<protein>
    <submittedName>
        <fullName evidence="1">Uncharacterized protein</fullName>
    </submittedName>
</protein>